<dbReference type="PROSITE" id="PS50850">
    <property type="entry name" value="MFS"/>
    <property type="match status" value="1"/>
</dbReference>
<feature type="transmembrane region" description="Helical" evidence="7">
    <location>
        <begin position="390"/>
        <end position="411"/>
    </location>
</feature>
<dbReference type="GO" id="GO:0016020">
    <property type="term" value="C:membrane"/>
    <property type="evidence" value="ECO:0007669"/>
    <property type="project" value="UniProtKB-SubCell"/>
</dbReference>
<dbReference type="InterPro" id="IPR020846">
    <property type="entry name" value="MFS_dom"/>
</dbReference>
<keyword evidence="2" id="KW-0813">Transport</keyword>
<feature type="transmembrane region" description="Helical" evidence="7">
    <location>
        <begin position="446"/>
        <end position="469"/>
    </location>
</feature>
<dbReference type="EMBL" id="NAJO01000035">
    <property type="protein sequence ID" value="OQO00505.1"/>
    <property type="molecule type" value="Genomic_DNA"/>
</dbReference>
<dbReference type="CDD" id="cd17330">
    <property type="entry name" value="MFS_SLC46_TetA_like"/>
    <property type="match status" value="1"/>
</dbReference>
<protein>
    <recommendedName>
        <fullName evidence="8">Major facilitator superfamily (MFS) profile domain-containing protein</fullName>
    </recommendedName>
</protein>
<dbReference type="PANTHER" id="PTHR23504:SF2">
    <property type="entry name" value="TRANSPORTER, PUTATIVE (AFU_ORTHOLOGUE AFUA_8G04150)-RELATED"/>
    <property type="match status" value="1"/>
</dbReference>
<accession>A0A1V8SMW1</accession>
<evidence type="ECO:0000313" key="10">
    <source>
        <dbReference type="Proteomes" id="UP000192596"/>
    </source>
</evidence>
<keyword evidence="4 7" id="KW-1133">Transmembrane helix</keyword>
<dbReference type="GO" id="GO:0022857">
    <property type="term" value="F:transmembrane transporter activity"/>
    <property type="evidence" value="ECO:0007669"/>
    <property type="project" value="InterPro"/>
</dbReference>
<dbReference type="InterPro" id="IPR011701">
    <property type="entry name" value="MFS"/>
</dbReference>
<evidence type="ECO:0000256" key="1">
    <source>
        <dbReference type="ARBA" id="ARBA00004141"/>
    </source>
</evidence>
<evidence type="ECO:0000256" key="2">
    <source>
        <dbReference type="ARBA" id="ARBA00022448"/>
    </source>
</evidence>
<reference evidence="10" key="1">
    <citation type="submission" date="2017-03" db="EMBL/GenBank/DDBJ databases">
        <title>Genomes of endolithic fungi from Antarctica.</title>
        <authorList>
            <person name="Coleine C."/>
            <person name="Masonjones S."/>
            <person name="Stajich J.E."/>
        </authorList>
    </citation>
    <scope>NUCLEOTIDE SEQUENCE [LARGE SCALE GENOMIC DNA]</scope>
    <source>
        <strain evidence="10">CCFEE 5527</strain>
    </source>
</reference>
<name>A0A1V8SMW1_9PEZI</name>
<feature type="region of interest" description="Disordered" evidence="6">
    <location>
        <begin position="251"/>
        <end position="270"/>
    </location>
</feature>
<feature type="transmembrane region" description="Helical" evidence="7">
    <location>
        <begin position="144"/>
        <end position="168"/>
    </location>
</feature>
<feature type="transmembrane region" description="Helical" evidence="7">
    <location>
        <begin position="86"/>
        <end position="104"/>
    </location>
</feature>
<evidence type="ECO:0000256" key="5">
    <source>
        <dbReference type="ARBA" id="ARBA00023136"/>
    </source>
</evidence>
<evidence type="ECO:0000256" key="7">
    <source>
        <dbReference type="SAM" id="Phobius"/>
    </source>
</evidence>
<keyword evidence="10" id="KW-1185">Reference proteome</keyword>
<feature type="transmembrane region" description="Helical" evidence="7">
    <location>
        <begin position="334"/>
        <end position="360"/>
    </location>
</feature>
<evidence type="ECO:0000256" key="3">
    <source>
        <dbReference type="ARBA" id="ARBA00022692"/>
    </source>
</evidence>
<dbReference type="InterPro" id="IPR036259">
    <property type="entry name" value="MFS_trans_sf"/>
</dbReference>
<feature type="transmembrane region" description="Helical" evidence="7">
    <location>
        <begin position="52"/>
        <end position="74"/>
    </location>
</feature>
<dbReference type="Pfam" id="PF07690">
    <property type="entry name" value="MFS_1"/>
    <property type="match status" value="1"/>
</dbReference>
<dbReference type="InterPro" id="IPR001958">
    <property type="entry name" value="Tet-R_TetA/multi-R_MdtG-like"/>
</dbReference>
<evidence type="ECO:0000256" key="4">
    <source>
        <dbReference type="ARBA" id="ARBA00022989"/>
    </source>
</evidence>
<comment type="caution">
    <text evidence="9">The sequence shown here is derived from an EMBL/GenBank/DDBJ whole genome shotgun (WGS) entry which is preliminary data.</text>
</comment>
<feature type="transmembrane region" description="Helical" evidence="7">
    <location>
        <begin position="21"/>
        <end position="40"/>
    </location>
</feature>
<feature type="transmembrane region" description="Helical" evidence="7">
    <location>
        <begin position="481"/>
        <end position="505"/>
    </location>
</feature>
<comment type="subcellular location">
    <subcellularLocation>
        <location evidence="1">Membrane</location>
        <topology evidence="1">Multi-pass membrane protein</topology>
    </subcellularLocation>
</comment>
<feature type="transmembrane region" description="Helical" evidence="7">
    <location>
        <begin position="511"/>
        <end position="531"/>
    </location>
</feature>
<dbReference type="OrthoDB" id="10262656at2759"/>
<dbReference type="InParanoid" id="A0A1V8SMW1"/>
<evidence type="ECO:0000313" key="9">
    <source>
        <dbReference type="EMBL" id="OQO00505.1"/>
    </source>
</evidence>
<dbReference type="SUPFAM" id="SSF103473">
    <property type="entry name" value="MFS general substrate transporter"/>
    <property type="match status" value="1"/>
</dbReference>
<dbReference type="Proteomes" id="UP000192596">
    <property type="component" value="Unassembled WGS sequence"/>
</dbReference>
<dbReference type="PANTHER" id="PTHR23504">
    <property type="entry name" value="MAJOR FACILITATOR SUPERFAMILY DOMAIN-CONTAINING PROTEIN 10"/>
    <property type="match status" value="1"/>
</dbReference>
<keyword evidence="3 7" id="KW-0812">Transmembrane</keyword>
<evidence type="ECO:0000259" key="8">
    <source>
        <dbReference type="PROSITE" id="PS50850"/>
    </source>
</evidence>
<dbReference type="PRINTS" id="PR01035">
    <property type="entry name" value="TCRTETA"/>
</dbReference>
<evidence type="ECO:0000256" key="6">
    <source>
        <dbReference type="SAM" id="MobiDB-lite"/>
    </source>
</evidence>
<dbReference type="Gene3D" id="1.20.1250.20">
    <property type="entry name" value="MFS general substrate transporter like domains"/>
    <property type="match status" value="1"/>
</dbReference>
<proteinExistence type="predicted"/>
<feature type="transmembrane region" description="Helical" evidence="7">
    <location>
        <begin position="188"/>
        <end position="210"/>
    </location>
</feature>
<keyword evidence="5 7" id="KW-0472">Membrane</keyword>
<gene>
    <name evidence="9" type="ORF">B0A48_13855</name>
</gene>
<organism evidence="9 10">
    <name type="scientific">Cryoendolithus antarcticus</name>
    <dbReference type="NCBI Taxonomy" id="1507870"/>
    <lineage>
        <taxon>Eukaryota</taxon>
        <taxon>Fungi</taxon>
        <taxon>Dikarya</taxon>
        <taxon>Ascomycota</taxon>
        <taxon>Pezizomycotina</taxon>
        <taxon>Dothideomycetes</taxon>
        <taxon>Dothideomycetidae</taxon>
        <taxon>Cladosporiales</taxon>
        <taxon>Cladosporiaceae</taxon>
        <taxon>Cryoendolithus</taxon>
    </lineage>
</organism>
<feature type="domain" description="Major facilitator superfamily (MFS) profile" evidence="8">
    <location>
        <begin position="16"/>
        <end position="536"/>
    </location>
</feature>
<feature type="transmembrane region" description="Helical" evidence="7">
    <location>
        <begin position="420"/>
        <end position="440"/>
    </location>
</feature>
<dbReference type="AlphaFoldDB" id="A0A1V8SMW1"/>
<sequence length="561" mass="60744">MGSKKPRDPDAFPTWQLTVLAICRFSEPIAFNSILAYAYVMVEDLRGTAHDASFFAGLLVSGYAVAEAITCPFWGMLSDRYGRKPIVLIGLAGVAVSSLIFGLAKSYWVALLARFVGGALNGNVAVMQTMVAEMVKKPEHEPKAYAVQPFVWTLGGIIGSAMGGFLAQPTVFYPSIFPADGLFGKYPYLMPNIVAVVVIILAIIQGAIFLEETNPNELVSDDDAIDTQSIMSEHTPMLRAPRASVSMRRRSMRPSELHSARPPRPSFVEEGLPGPMGQMFDLRRTSFGTMHSLRLQPAEVANIRREAAANRPARPVVSRRGTSRVEGAAFKGKAFNYTVVMLIAALTIISYHSMAFISILPVHLLDKPLTPLGQLDMIGGLGYTVHDVGIYLAINGVISLFIQGIIFPFFVDKVGIWKSLVWMVVLFPIPYMIMPFLSALPFTQLFVYLALELQSFFGIIVYPVALIMLKDATPSSQVLGKVNGAAMSACCLARTVSPPLVGVIYSAGGSAAAWFSCAGVAVLGIAQLFFIPRKNMGHVEVDSALLAKTDTDGTTDHHAEA</sequence>